<dbReference type="AlphaFoldDB" id="A0A9Y1BN23"/>
<dbReference type="InterPro" id="IPR011008">
    <property type="entry name" value="Dimeric_a/b-barrel"/>
</dbReference>
<reference evidence="1" key="1">
    <citation type="journal article" date="2022" name="Nat. Microbiol.">
        <title>Unique mobile elements and scalable gene flow at the prokaryote-eukaryote boundary revealed by circularized Asgard archaea genomes.</title>
        <authorList>
            <person name="Wu F."/>
            <person name="Speth D.R."/>
            <person name="Philosof A."/>
            <person name="Cremiere A."/>
            <person name="Narayanan A."/>
            <person name="Barco R.A."/>
            <person name="Connon S.A."/>
            <person name="Amend J.P."/>
            <person name="Antoshechkin I.A."/>
            <person name="Orphan V.J."/>
        </authorList>
    </citation>
    <scope>NUCLEOTIDE SEQUENCE</scope>
    <source>
        <strain evidence="1">PM71</strain>
    </source>
</reference>
<accession>A0A9Y1BN23</accession>
<name>A0A9Y1BN23_9ARCH</name>
<organism evidence="1">
    <name type="scientific">Candidatus Heimdallarchaeum aukensis</name>
    <dbReference type="NCBI Taxonomy" id="2876573"/>
    <lineage>
        <taxon>Archaea</taxon>
        <taxon>Promethearchaeati</taxon>
        <taxon>Candidatus Heimdallarchaeota</taxon>
        <taxon>Candidatus Heimdallarchaeia (ex Rinke et al. 2021) (nom. nud.)</taxon>
        <taxon>Candidatus Heimdallarchaeales</taxon>
        <taxon>Candidatus Heimdallarchaeaceae</taxon>
        <taxon>Candidatus Heimdallarchaeum</taxon>
    </lineage>
</organism>
<dbReference type="PANTHER" id="PTHR37828">
    <property type="entry name" value="GSR2449 PROTEIN"/>
    <property type="match status" value="1"/>
</dbReference>
<dbReference type="Gene3D" id="3.30.70.1060">
    <property type="entry name" value="Dimeric alpha+beta barrel"/>
    <property type="match status" value="1"/>
</dbReference>
<proteinExistence type="predicted"/>
<evidence type="ECO:0000313" key="1">
    <source>
        <dbReference type="EMBL" id="UJG42068.1"/>
    </source>
</evidence>
<dbReference type="SUPFAM" id="SSF54909">
    <property type="entry name" value="Dimeric alpha+beta barrel"/>
    <property type="match status" value="1"/>
</dbReference>
<dbReference type="PANTHER" id="PTHR37828:SF1">
    <property type="entry name" value="YCII-RELATED DOMAIN-CONTAINING PROTEIN"/>
    <property type="match status" value="1"/>
</dbReference>
<dbReference type="EMBL" id="CP084166">
    <property type="protein sequence ID" value="UJG42068.1"/>
    <property type="molecule type" value="Genomic_DNA"/>
</dbReference>
<dbReference type="Proteomes" id="UP001201020">
    <property type="component" value="Chromosome"/>
</dbReference>
<protein>
    <recommendedName>
        <fullName evidence="2">YCII-related domain-containing protein</fullName>
    </recommendedName>
</protein>
<evidence type="ECO:0008006" key="2">
    <source>
        <dbReference type="Google" id="ProtNLM"/>
    </source>
</evidence>
<sequence length="215" mass="25325">MLEGYFAYIFDFKEKRICEILKSNSEIFSKHIQYLKNVKELGKLQIAGITQQKEKEIILLNVQDEKLAEAIFLNDPLRKSNFFCSYFYRANISHQSISFLCKHNKDSKEEEILENYKKTKTKFFLSFFRKNRNIPSSSVITQLDILHEHHEYVKKKILSNKFIITGLINDEKIGNIILIYAEDIDEATLLLKNDPIISKKLFNFEVYPFNILLVG</sequence>
<gene>
    <name evidence="1" type="ORF">K9W45_06290</name>
</gene>